<dbReference type="RefSeq" id="WP_109348735.1">
    <property type="nucleotide sequence ID" value="NZ_BJUE01000007.1"/>
</dbReference>
<gene>
    <name evidence="2" type="ORF">DFR61_13022</name>
    <name evidence="1" type="ORF">NCTC10597_00881</name>
</gene>
<dbReference type="OrthoDB" id="1630761at2"/>
<keyword evidence="4" id="KW-1185">Reference proteome</keyword>
<accession>A0A8B4Q929</accession>
<dbReference type="AlphaFoldDB" id="A0A8B4Q929"/>
<dbReference type="InterPro" id="IPR010064">
    <property type="entry name" value="HK97-gp10_tail"/>
</dbReference>
<dbReference type="EMBL" id="SNZG01000030">
    <property type="protein sequence ID" value="TDR35527.1"/>
    <property type="molecule type" value="Genomic_DNA"/>
</dbReference>
<comment type="caution">
    <text evidence="1">The sequence shown here is derived from an EMBL/GenBank/DDBJ whole genome shotgun (WGS) entry which is preliminary data.</text>
</comment>
<dbReference type="EMBL" id="UGNP01000001">
    <property type="protein sequence ID" value="STX09211.1"/>
    <property type="molecule type" value="Genomic_DNA"/>
</dbReference>
<evidence type="ECO:0000313" key="2">
    <source>
        <dbReference type="EMBL" id="TDR35527.1"/>
    </source>
</evidence>
<evidence type="ECO:0000313" key="3">
    <source>
        <dbReference type="Proteomes" id="UP000254330"/>
    </source>
</evidence>
<reference evidence="2 4" key="2">
    <citation type="submission" date="2019-03" db="EMBL/GenBank/DDBJ databases">
        <title>Genomic Encyclopedia of Type Strains, Phase IV (KMG-IV): sequencing the most valuable type-strain genomes for metagenomic binning, comparative biology and taxonomic classification.</title>
        <authorList>
            <person name="Goeker M."/>
        </authorList>
    </citation>
    <scope>NUCLEOTIDE SEQUENCE [LARGE SCALE GENOMIC DNA]</scope>
    <source>
        <strain evidence="2 4">DSM 20580</strain>
    </source>
</reference>
<proteinExistence type="predicted"/>
<name>A0A8B4Q929_9BACL</name>
<dbReference type="Pfam" id="PF04883">
    <property type="entry name" value="HK97-gp10_like"/>
    <property type="match status" value="1"/>
</dbReference>
<protein>
    <submittedName>
        <fullName evidence="2">Bacteriophage HK97-gp10 putative tail-component</fullName>
    </submittedName>
</protein>
<evidence type="ECO:0000313" key="1">
    <source>
        <dbReference type="EMBL" id="STX09211.1"/>
    </source>
</evidence>
<dbReference type="Proteomes" id="UP000254330">
    <property type="component" value="Unassembled WGS sequence"/>
</dbReference>
<evidence type="ECO:0000313" key="4">
    <source>
        <dbReference type="Proteomes" id="UP000294641"/>
    </source>
</evidence>
<sequence length="141" mass="15844">MSLEIEGLTEFQKDLLDVAQNKLPKETFKIMRKLGSKARTKVARSARSKVKKKTGNYHKGFKRGKVFKDGEGKYVVRVINSQPHAHLIEYGHKQVTKNGRNIGFVPGKNVLGSGIADFDNSGIFEEEILNWLDDLLESGDL</sequence>
<organism evidence="1 3">
    <name type="scientific">Kurthia zopfii</name>
    <dbReference type="NCBI Taxonomy" id="1650"/>
    <lineage>
        <taxon>Bacteria</taxon>
        <taxon>Bacillati</taxon>
        <taxon>Bacillota</taxon>
        <taxon>Bacilli</taxon>
        <taxon>Bacillales</taxon>
        <taxon>Caryophanaceae</taxon>
        <taxon>Kurthia</taxon>
    </lineage>
</organism>
<dbReference type="Proteomes" id="UP000294641">
    <property type="component" value="Unassembled WGS sequence"/>
</dbReference>
<reference evidence="1 3" key="1">
    <citation type="submission" date="2018-06" db="EMBL/GenBank/DDBJ databases">
        <authorList>
            <consortium name="Pathogen Informatics"/>
            <person name="Doyle S."/>
        </authorList>
    </citation>
    <scope>NUCLEOTIDE SEQUENCE [LARGE SCALE GENOMIC DNA]</scope>
    <source>
        <strain evidence="1 3">NCTC10597</strain>
    </source>
</reference>